<keyword evidence="1" id="KW-0472">Membrane</keyword>
<proteinExistence type="predicted"/>
<evidence type="ECO:0000313" key="2">
    <source>
        <dbReference type="EMBL" id="MBK6008138.1"/>
    </source>
</evidence>
<keyword evidence="3" id="KW-1185">Reference proteome</keyword>
<gene>
    <name evidence="2" type="ORF">JJB11_18705</name>
</gene>
<accession>A0A934TVH2</accession>
<dbReference type="RefSeq" id="WP_201174900.1">
    <property type="nucleotide sequence ID" value="NZ_JAEPWM010000008.1"/>
</dbReference>
<feature type="transmembrane region" description="Helical" evidence="1">
    <location>
        <begin position="73"/>
        <end position="95"/>
    </location>
</feature>
<organism evidence="2 3">
    <name type="scientific">Ramlibacter ginsenosidimutans</name>
    <dbReference type="NCBI Taxonomy" id="502333"/>
    <lineage>
        <taxon>Bacteria</taxon>
        <taxon>Pseudomonadati</taxon>
        <taxon>Pseudomonadota</taxon>
        <taxon>Betaproteobacteria</taxon>
        <taxon>Burkholderiales</taxon>
        <taxon>Comamonadaceae</taxon>
        <taxon>Ramlibacter</taxon>
    </lineage>
</organism>
<feature type="transmembrane region" description="Helical" evidence="1">
    <location>
        <begin position="174"/>
        <end position="197"/>
    </location>
</feature>
<feature type="transmembrane region" description="Helical" evidence="1">
    <location>
        <begin position="39"/>
        <end position="61"/>
    </location>
</feature>
<dbReference type="Proteomes" id="UP000630528">
    <property type="component" value="Unassembled WGS sequence"/>
</dbReference>
<protein>
    <submittedName>
        <fullName evidence="2">Uncharacterized protein</fullName>
    </submittedName>
</protein>
<evidence type="ECO:0000256" key="1">
    <source>
        <dbReference type="SAM" id="Phobius"/>
    </source>
</evidence>
<feature type="transmembrane region" description="Helical" evidence="1">
    <location>
        <begin position="143"/>
        <end position="162"/>
    </location>
</feature>
<name>A0A934TVH2_9BURK</name>
<dbReference type="EMBL" id="JAEPWM010000008">
    <property type="protein sequence ID" value="MBK6008138.1"/>
    <property type="molecule type" value="Genomic_DNA"/>
</dbReference>
<keyword evidence="1" id="KW-0812">Transmembrane</keyword>
<reference evidence="2" key="1">
    <citation type="journal article" date="2012" name="J. Microbiol. Biotechnol.">
        <title>Ramlibacter ginsenosidimutans sp. nov., with ginsenoside-converting activity.</title>
        <authorList>
            <person name="Wang L."/>
            <person name="An D.S."/>
            <person name="Kim S.G."/>
            <person name="Jin F.X."/>
            <person name="Kim S.C."/>
            <person name="Lee S.T."/>
            <person name="Im W.T."/>
        </authorList>
    </citation>
    <scope>NUCLEOTIDE SEQUENCE</scope>
    <source>
        <strain evidence="2">KACC 17527</strain>
    </source>
</reference>
<feature type="transmembrane region" description="Helical" evidence="1">
    <location>
        <begin position="101"/>
        <end position="122"/>
    </location>
</feature>
<keyword evidence="1" id="KW-1133">Transmembrane helix</keyword>
<reference evidence="2" key="2">
    <citation type="submission" date="2021-01" db="EMBL/GenBank/DDBJ databases">
        <authorList>
            <person name="Kang M."/>
        </authorList>
    </citation>
    <scope>NUCLEOTIDE SEQUENCE</scope>
    <source>
        <strain evidence="2">KACC 17527</strain>
    </source>
</reference>
<evidence type="ECO:0000313" key="3">
    <source>
        <dbReference type="Proteomes" id="UP000630528"/>
    </source>
</evidence>
<sequence>MAMPTAIEAFLLALAWAACLSVRPWRLLQAHGGSVPPLVTPFLACLGVLPWLWSWPGLAALPLSLHWSGAPLVTLLLGWPLAVPLITLAGLSTVITNGSTLSQAVAMTFWSGLLPATLVLVLGHGVRKAFGPQPLAYMLGRAFLIPFATLAACGAAAGGLTLGLTAPNAELQRVALVLLALGEASWSCAIVSLLVAWRPQWLATWSDALYLRRPARQPAKIVRPQAHR</sequence>
<dbReference type="AlphaFoldDB" id="A0A934TVH2"/>
<comment type="caution">
    <text evidence="2">The sequence shown here is derived from an EMBL/GenBank/DDBJ whole genome shotgun (WGS) entry which is preliminary data.</text>
</comment>